<sequence>MNVNQASVKTNFLCYCLFLTLFASAQNNLLDTSSWNIGNGSVPGYFKFGIDTKNIREIGDNPFGNSTLLWKALADGNSIQDGGWNTNYFVVDPSKSFRFTTWVKKTNSNDGNTLFGFHAFTTSETGSSRKLDGTLQNSPYFFWGDLPELNKWYLLVGYAYGHGHSDLNNQGGIYDTNGVKVVGLTDFKLSTSTHWIVHRNYLYNDSNPSDTQFFYGPTIHEINGQEPTIEELISPHTNSPNETLWTSSGSDINYIDGNVGIGTENPGVWKLAVNGNMRAKEIKVETGWADYVFSKEYNLPTLEEVKKHIEEKGHLINIPSARDVEQNGIRLGEMNKLLLEKIEELTLYTIQQEEKLEQIGLLKERIKHLEKIISKNFNKEK</sequence>
<dbReference type="EMBL" id="CP058595">
    <property type="protein sequence ID" value="QLG46774.1"/>
    <property type="molecule type" value="Genomic_DNA"/>
</dbReference>
<evidence type="ECO:0000313" key="2">
    <source>
        <dbReference type="EMBL" id="QLG46774.1"/>
    </source>
</evidence>
<feature type="chain" id="PRO_5029013758" evidence="1">
    <location>
        <begin position="26"/>
        <end position="381"/>
    </location>
</feature>
<protein>
    <submittedName>
        <fullName evidence="2">Uncharacterized protein</fullName>
    </submittedName>
</protein>
<accession>A0A7H9ATJ1</accession>
<dbReference type="KEGG" id="cagg:HYG79_15915"/>
<proteinExistence type="predicted"/>
<gene>
    <name evidence="2" type="ORF">HYG79_15915</name>
</gene>
<keyword evidence="1" id="KW-0732">Signal</keyword>
<dbReference type="RefSeq" id="WP_179243053.1">
    <property type="nucleotide sequence ID" value="NZ_CP058595.1"/>
</dbReference>
<dbReference type="AlphaFoldDB" id="A0A7H9ATJ1"/>
<keyword evidence="3" id="KW-1185">Reference proteome</keyword>
<reference evidence="2 3" key="1">
    <citation type="journal article" date="2006" name="Int. J. Syst. Evol. Microbiol.">
        <title>Costertonia aggregata gen. nov., sp. nov., a mesophilic marine bacterium of the family Flavobacteriaceae, isolated from a mature biofilm.</title>
        <authorList>
            <person name="Kwon K.K."/>
            <person name="Lee Y.K."/>
            <person name="Lee H.K."/>
        </authorList>
    </citation>
    <scope>NUCLEOTIDE SEQUENCE [LARGE SCALE GENOMIC DNA]</scope>
    <source>
        <strain evidence="2 3">KCCM 42265</strain>
    </source>
</reference>
<evidence type="ECO:0000313" key="3">
    <source>
        <dbReference type="Proteomes" id="UP000509302"/>
    </source>
</evidence>
<organism evidence="2 3">
    <name type="scientific">Costertonia aggregata</name>
    <dbReference type="NCBI Taxonomy" id="343403"/>
    <lineage>
        <taxon>Bacteria</taxon>
        <taxon>Pseudomonadati</taxon>
        <taxon>Bacteroidota</taxon>
        <taxon>Flavobacteriia</taxon>
        <taxon>Flavobacteriales</taxon>
        <taxon>Flavobacteriaceae</taxon>
        <taxon>Costertonia</taxon>
    </lineage>
</organism>
<feature type="signal peptide" evidence="1">
    <location>
        <begin position="1"/>
        <end position="25"/>
    </location>
</feature>
<dbReference type="Proteomes" id="UP000509302">
    <property type="component" value="Chromosome"/>
</dbReference>
<evidence type="ECO:0000256" key="1">
    <source>
        <dbReference type="SAM" id="SignalP"/>
    </source>
</evidence>
<name>A0A7H9ATJ1_9FLAO</name>